<gene>
    <name evidence="3" type="ORF">EC973_002683</name>
</gene>
<accession>A0A8H7BMB5</accession>
<feature type="compositionally biased region" description="Low complexity" evidence="1">
    <location>
        <begin position="398"/>
        <end position="415"/>
    </location>
</feature>
<dbReference type="PANTHER" id="PTHR47667:SF1">
    <property type="entry name" value="REGULATOR OF TY1 TRANSPOSITION PROTEIN 107"/>
    <property type="match status" value="1"/>
</dbReference>
<feature type="compositionally biased region" description="Polar residues" evidence="1">
    <location>
        <begin position="429"/>
        <end position="448"/>
    </location>
</feature>
<dbReference type="SMART" id="SM00292">
    <property type="entry name" value="BRCT"/>
    <property type="match status" value="4"/>
</dbReference>
<dbReference type="EMBL" id="JABAYA010000176">
    <property type="protein sequence ID" value="KAF7722799.1"/>
    <property type="molecule type" value="Genomic_DNA"/>
</dbReference>
<feature type="compositionally biased region" description="Basic and acidic residues" evidence="1">
    <location>
        <begin position="388"/>
        <end position="397"/>
    </location>
</feature>
<dbReference type="Pfam" id="PF12738">
    <property type="entry name" value="PTCB-BRCT"/>
    <property type="match status" value="2"/>
</dbReference>
<dbReference type="InterPro" id="IPR036420">
    <property type="entry name" value="BRCT_dom_sf"/>
</dbReference>
<dbReference type="GO" id="GO:0035361">
    <property type="term" value="C:Cul8-RING ubiquitin ligase complex"/>
    <property type="evidence" value="ECO:0007669"/>
    <property type="project" value="TreeGrafter"/>
</dbReference>
<evidence type="ECO:0000259" key="2">
    <source>
        <dbReference type="PROSITE" id="PS50172"/>
    </source>
</evidence>
<dbReference type="Gene3D" id="3.40.50.10190">
    <property type="entry name" value="BRCT domain"/>
    <property type="match status" value="4"/>
</dbReference>
<evidence type="ECO:0000313" key="4">
    <source>
        <dbReference type="Proteomes" id="UP000605846"/>
    </source>
</evidence>
<dbReference type="InterPro" id="IPR053036">
    <property type="entry name" value="CellCycle_DNARepair_Reg"/>
</dbReference>
<dbReference type="PROSITE" id="PS50172">
    <property type="entry name" value="BRCT"/>
    <property type="match status" value="3"/>
</dbReference>
<feature type="region of interest" description="Disordered" evidence="1">
    <location>
        <begin position="372"/>
        <end position="504"/>
    </location>
</feature>
<dbReference type="Proteomes" id="UP000605846">
    <property type="component" value="Unassembled WGS sequence"/>
</dbReference>
<dbReference type="GO" id="GO:0005634">
    <property type="term" value="C:nucleus"/>
    <property type="evidence" value="ECO:0007669"/>
    <property type="project" value="TreeGrafter"/>
</dbReference>
<dbReference type="CDD" id="cd17744">
    <property type="entry name" value="BRCT_MDC1_rpt1"/>
    <property type="match status" value="1"/>
</dbReference>
<name>A0A8H7BMB5_9FUNG</name>
<organism evidence="3 4">
    <name type="scientific">Apophysomyces ossiformis</name>
    <dbReference type="NCBI Taxonomy" id="679940"/>
    <lineage>
        <taxon>Eukaryota</taxon>
        <taxon>Fungi</taxon>
        <taxon>Fungi incertae sedis</taxon>
        <taxon>Mucoromycota</taxon>
        <taxon>Mucoromycotina</taxon>
        <taxon>Mucoromycetes</taxon>
        <taxon>Mucorales</taxon>
        <taxon>Mucorineae</taxon>
        <taxon>Mucoraceae</taxon>
        <taxon>Apophysomyces</taxon>
    </lineage>
</organism>
<dbReference type="GO" id="GO:0006302">
    <property type="term" value="P:double-strand break repair"/>
    <property type="evidence" value="ECO:0007669"/>
    <property type="project" value="TreeGrafter"/>
</dbReference>
<dbReference type="AlphaFoldDB" id="A0A8H7BMB5"/>
<sequence>MAALLSDSRALFTGIVLPAYDREAIFGGVLAMGGQYREDLVQDVTHLVCLAPDGEKYRRALGEPNMKIVLPHWVNECFKLRRLVQEEPFQFPDTPYLRTTHQALSKEGTEAAATQEEEEDAAKNINQQIYPYPESIDYLPTLPEPSTFLKDQCFYLSLDLDISEEFRNALQLQLVNAGATVANDYDSSVDVVVTQFRSSDSYLRGCQQGKVVGSLWWLTNTLARQRFQLPTRALLDYPLPKGGIPGMEKAVITITSYNGIARDLLRRLIIAVGATFSPDMDKSLTTHVISASPVSQKHRVGQEWDLHVVNHLWLEECFQQWKCKSVANERYVHFPAGKLLNDLVGQTQLLPEELDRWWRNLDQIPEVISAELTQEYGPQDSGEIFSRASDDESDIRISRSPSVARTDSLFLLSSPSPGPGSRRGKRSHQATLDESQPSDTQTTSASSQREFEIKRTKVEDSQKKSLSERAQADTEEDIVPQSPQSTRQSSQRRGKQRGTEQGGSAAVRIITSGFTLSREQQTALQRLGAQVTEVVEQATHLVVEARVLRTPKFLCAVNLGLMIVRLGWIKDSIKKHQWQDEAAYAVKDPENEKRYKFNLSDSLSIARAKNTEFASARHRAWLEGWDICLLQPSKNVLKEVIETAGGKVVSRTYARKLRDRASDEDAKARLLLISDPKEKDDWPEFTTHGYSVYDMELLIVGSLRQQLDLDEFRLD</sequence>
<feature type="compositionally biased region" description="Basic and acidic residues" evidence="1">
    <location>
        <begin position="449"/>
        <end position="472"/>
    </location>
</feature>
<protein>
    <recommendedName>
        <fullName evidence="2">BRCT domain-containing protein</fullName>
    </recommendedName>
</protein>
<dbReference type="Pfam" id="PF16770">
    <property type="entry name" value="RTT107_BRCT_5"/>
    <property type="match status" value="1"/>
</dbReference>
<comment type="caution">
    <text evidence="3">The sequence shown here is derived from an EMBL/GenBank/DDBJ whole genome shotgun (WGS) entry which is preliminary data.</text>
</comment>
<keyword evidence="4" id="KW-1185">Reference proteome</keyword>
<feature type="domain" description="BRCT" evidence="2">
    <location>
        <begin position="524"/>
        <end position="586"/>
    </location>
</feature>
<dbReference type="GO" id="GO:1990683">
    <property type="term" value="P:DNA double-strand break attachment to nuclear envelope"/>
    <property type="evidence" value="ECO:0007669"/>
    <property type="project" value="TreeGrafter"/>
</dbReference>
<dbReference type="SUPFAM" id="SSF52113">
    <property type="entry name" value="BRCT domain"/>
    <property type="match status" value="4"/>
</dbReference>
<dbReference type="OrthoDB" id="342264at2759"/>
<evidence type="ECO:0000313" key="3">
    <source>
        <dbReference type="EMBL" id="KAF7722799.1"/>
    </source>
</evidence>
<feature type="domain" description="BRCT" evidence="2">
    <location>
        <begin position="262"/>
        <end position="320"/>
    </location>
</feature>
<dbReference type="Pfam" id="PF16589">
    <property type="entry name" value="BRCT_2"/>
    <property type="match status" value="1"/>
</dbReference>
<dbReference type="InterPro" id="IPR001357">
    <property type="entry name" value="BRCT_dom"/>
</dbReference>
<dbReference type="CDD" id="cd18436">
    <property type="entry name" value="BRCT_BRC1_like_rpt2"/>
    <property type="match status" value="1"/>
</dbReference>
<evidence type="ECO:0000256" key="1">
    <source>
        <dbReference type="SAM" id="MobiDB-lite"/>
    </source>
</evidence>
<feature type="domain" description="BRCT" evidence="2">
    <location>
        <begin position="1"/>
        <end position="91"/>
    </location>
</feature>
<reference evidence="3" key="1">
    <citation type="submission" date="2020-01" db="EMBL/GenBank/DDBJ databases">
        <title>Genome Sequencing of Three Apophysomyces-Like Fungal Strains Confirms a Novel Fungal Genus in the Mucoromycota with divergent Burkholderia-like Endosymbiotic Bacteria.</title>
        <authorList>
            <person name="Stajich J.E."/>
            <person name="Macias A.M."/>
            <person name="Carter-House D."/>
            <person name="Lovett B."/>
            <person name="Kasson L.R."/>
            <person name="Berry K."/>
            <person name="Grigoriev I."/>
            <person name="Chang Y."/>
            <person name="Spatafora J."/>
            <person name="Kasson M.T."/>
        </authorList>
    </citation>
    <scope>NUCLEOTIDE SEQUENCE</scope>
    <source>
        <strain evidence="3">NRRL A-21654</strain>
    </source>
</reference>
<proteinExistence type="predicted"/>
<dbReference type="CDD" id="cd18432">
    <property type="entry name" value="BRCT_PAXIP1_rpt6_like"/>
    <property type="match status" value="1"/>
</dbReference>
<dbReference type="PANTHER" id="PTHR47667">
    <property type="entry name" value="REGULATOR OF TY1 TRANSPOSITION PROTEIN 107"/>
    <property type="match status" value="1"/>
</dbReference>
<feature type="compositionally biased region" description="Low complexity" evidence="1">
    <location>
        <begin position="480"/>
        <end position="489"/>
    </location>
</feature>